<evidence type="ECO:0000256" key="4">
    <source>
        <dbReference type="ARBA" id="ARBA00022989"/>
    </source>
</evidence>
<evidence type="ECO:0000256" key="8">
    <source>
        <dbReference type="SAM" id="Phobius"/>
    </source>
</evidence>
<dbReference type="InterPro" id="IPR010200">
    <property type="entry name" value="HflC"/>
</dbReference>
<evidence type="ECO:0000256" key="3">
    <source>
        <dbReference type="ARBA" id="ARBA00022692"/>
    </source>
</evidence>
<protein>
    <recommendedName>
        <fullName evidence="6">Protein HflC</fullName>
    </recommendedName>
</protein>
<dbReference type="Pfam" id="PF01145">
    <property type="entry name" value="Band_7"/>
    <property type="match status" value="1"/>
</dbReference>
<keyword evidence="11" id="KW-1185">Reference proteome</keyword>
<organism evidence="10 11">
    <name type="scientific">Futiania mangrovi</name>
    <dbReference type="NCBI Taxonomy" id="2959716"/>
    <lineage>
        <taxon>Bacteria</taxon>
        <taxon>Pseudomonadati</taxon>
        <taxon>Pseudomonadota</taxon>
        <taxon>Alphaproteobacteria</taxon>
        <taxon>Futianiales</taxon>
        <taxon>Futianiaceae</taxon>
        <taxon>Futiania</taxon>
    </lineage>
</organism>
<dbReference type="GO" id="GO:0016020">
    <property type="term" value="C:membrane"/>
    <property type="evidence" value="ECO:0007669"/>
    <property type="project" value="UniProtKB-SubCell"/>
</dbReference>
<dbReference type="GO" id="GO:0008233">
    <property type="term" value="F:peptidase activity"/>
    <property type="evidence" value="ECO:0007669"/>
    <property type="project" value="UniProtKB-KW"/>
</dbReference>
<comment type="subcellular location">
    <subcellularLocation>
        <location evidence="1">Membrane</location>
        <topology evidence="1">Single-pass membrane protein</topology>
    </subcellularLocation>
</comment>
<evidence type="ECO:0000256" key="7">
    <source>
        <dbReference type="SAM" id="MobiDB-lite"/>
    </source>
</evidence>
<feature type="region of interest" description="Disordered" evidence="7">
    <location>
        <begin position="186"/>
        <end position="205"/>
    </location>
</feature>
<evidence type="ECO:0000313" key="10">
    <source>
        <dbReference type="EMBL" id="MCP1334980.1"/>
    </source>
</evidence>
<dbReference type="InterPro" id="IPR001972">
    <property type="entry name" value="Stomatin_HflK_fam"/>
</dbReference>
<feature type="domain" description="Band 7" evidence="9">
    <location>
        <begin position="20"/>
        <end position="183"/>
    </location>
</feature>
<dbReference type="PIRSF" id="PIRSF005651">
    <property type="entry name" value="HflC"/>
    <property type="match status" value="1"/>
</dbReference>
<comment type="similarity">
    <text evidence="2 6">Belongs to the band 7/mec-2 family. HflC subfamily.</text>
</comment>
<keyword evidence="5 8" id="KW-0472">Membrane</keyword>
<evidence type="ECO:0000313" key="11">
    <source>
        <dbReference type="Proteomes" id="UP001055804"/>
    </source>
</evidence>
<comment type="caution">
    <text evidence="10">The sequence shown here is derived from an EMBL/GenBank/DDBJ whole genome shotgun (WGS) entry which is preliminary data.</text>
</comment>
<accession>A0A9J6P7R0</accession>
<dbReference type="PANTHER" id="PTHR42911">
    <property type="entry name" value="MODULATOR OF FTSH PROTEASE HFLC"/>
    <property type="match status" value="1"/>
</dbReference>
<proteinExistence type="inferred from homology"/>
<comment type="function">
    <text evidence="6">HflC and HflK could regulate a protease.</text>
</comment>
<evidence type="ECO:0000256" key="1">
    <source>
        <dbReference type="ARBA" id="ARBA00004167"/>
    </source>
</evidence>
<dbReference type="PRINTS" id="PR00721">
    <property type="entry name" value="STOMATIN"/>
</dbReference>
<dbReference type="PANTHER" id="PTHR42911:SF1">
    <property type="entry name" value="MODULATOR OF FTSH PROTEASE HFLC"/>
    <property type="match status" value="1"/>
</dbReference>
<sequence>MTRTGIIIGLIIAVLIVASSALFTVRETEQALVLRFGRIIGEPIREPGLKFKMPFVDNVEFIDKRVLMVETQEEEVITADKKRVLMDAFARYRIVDPLLFYQTVRTELALRSRLETILNSSLRGQIGRSDLFSVLSGERAQLMLAIQESVNTEAKSLGINILDVRIRRADLPTTISESIYARMRTEREREAQSARSEGEEEARRIRARADRTATVLLAEARRDGNILRGQGDAERNRIFAEAYSQDPTFFTFYRSMQAYRQAMGDDTTTFVLSPDSQFFRYFGSLSGEGSGLSAPK</sequence>
<reference evidence="10" key="1">
    <citation type="submission" date="2022-06" db="EMBL/GenBank/DDBJ databases">
        <title>Isolation and Genomics of Futiania mangrovii gen. nov., sp. nov., a Rare and Metabolically-versatile member in the Class Alphaproteobacteria.</title>
        <authorList>
            <person name="Liu L."/>
            <person name="Huang W.-C."/>
            <person name="Pan J."/>
            <person name="Li J."/>
            <person name="Huang Y."/>
            <person name="Du H."/>
            <person name="Liu Y."/>
            <person name="Li M."/>
        </authorList>
    </citation>
    <scope>NUCLEOTIDE SEQUENCE</scope>
    <source>
        <strain evidence="10">FT118</strain>
    </source>
</reference>
<feature type="transmembrane region" description="Helical" evidence="8">
    <location>
        <begin position="6"/>
        <end position="25"/>
    </location>
</feature>
<dbReference type="InterPro" id="IPR036013">
    <property type="entry name" value="Band_7/SPFH_dom_sf"/>
</dbReference>
<dbReference type="CDD" id="cd03405">
    <property type="entry name" value="SPFH_HflC"/>
    <property type="match status" value="1"/>
</dbReference>
<dbReference type="RefSeq" id="WP_269330940.1">
    <property type="nucleotide sequence ID" value="NZ_JAMZFT010000001.1"/>
</dbReference>
<name>A0A9J6P7R0_9PROT</name>
<dbReference type="InterPro" id="IPR001107">
    <property type="entry name" value="Band_7"/>
</dbReference>
<keyword evidence="10" id="KW-0378">Hydrolase</keyword>
<dbReference type="Proteomes" id="UP001055804">
    <property type="component" value="Unassembled WGS sequence"/>
</dbReference>
<dbReference type="SMART" id="SM00244">
    <property type="entry name" value="PHB"/>
    <property type="match status" value="1"/>
</dbReference>
<dbReference type="Gene3D" id="3.30.479.30">
    <property type="entry name" value="Band 7 domain"/>
    <property type="match status" value="1"/>
</dbReference>
<keyword evidence="4 8" id="KW-1133">Transmembrane helix</keyword>
<dbReference type="EMBL" id="JAMZFT010000001">
    <property type="protein sequence ID" value="MCP1334980.1"/>
    <property type="molecule type" value="Genomic_DNA"/>
</dbReference>
<evidence type="ECO:0000256" key="6">
    <source>
        <dbReference type="PIRNR" id="PIRNR005651"/>
    </source>
</evidence>
<evidence type="ECO:0000256" key="5">
    <source>
        <dbReference type="ARBA" id="ARBA00023136"/>
    </source>
</evidence>
<keyword evidence="10" id="KW-0645">Protease</keyword>
<dbReference type="NCBIfam" id="TIGR01932">
    <property type="entry name" value="hflC"/>
    <property type="match status" value="1"/>
</dbReference>
<dbReference type="SUPFAM" id="SSF117892">
    <property type="entry name" value="Band 7/SPFH domain"/>
    <property type="match status" value="1"/>
</dbReference>
<dbReference type="AlphaFoldDB" id="A0A9J6P7R0"/>
<gene>
    <name evidence="10" type="primary">hflC</name>
    <name evidence="10" type="ORF">NJQ99_01005</name>
</gene>
<evidence type="ECO:0000256" key="2">
    <source>
        <dbReference type="ARBA" id="ARBA00007862"/>
    </source>
</evidence>
<keyword evidence="3 8" id="KW-0812">Transmembrane</keyword>
<evidence type="ECO:0000259" key="9">
    <source>
        <dbReference type="SMART" id="SM00244"/>
    </source>
</evidence>
<dbReference type="GO" id="GO:0006508">
    <property type="term" value="P:proteolysis"/>
    <property type="evidence" value="ECO:0007669"/>
    <property type="project" value="UniProtKB-KW"/>
</dbReference>